<evidence type="ECO:0000313" key="1">
    <source>
        <dbReference type="EMBL" id="AHE57339.1"/>
    </source>
</evidence>
<accession>W0AHE8</accession>
<dbReference type="EMBL" id="CP006644">
    <property type="protein sequence ID" value="AHE57339.1"/>
    <property type="molecule type" value="Genomic_DNA"/>
</dbReference>
<name>W0AHE8_9SPHN</name>
<sequence>MLCADMSDIPMRRGFLLRVAIRDRATRKRLAWRSSNSMDAGFCVAALADALNRFGDSFVQLRSALEMIGIRNSAPRQFLRGNGYPSLTDVTGRAPGANVKP</sequence>
<keyword evidence="2" id="KW-1185">Reference proteome</keyword>
<evidence type="ECO:0000313" key="2">
    <source>
        <dbReference type="Proteomes" id="UP000018851"/>
    </source>
</evidence>
<dbReference type="SUPFAM" id="SSF53098">
    <property type="entry name" value="Ribonuclease H-like"/>
    <property type="match status" value="1"/>
</dbReference>
<gene>
    <name evidence="1" type="ORF">NX02_28820</name>
</gene>
<dbReference type="PATRIC" id="fig|1123269.5.peg.5660"/>
<reference evidence="1 2" key="1">
    <citation type="submission" date="2013-07" db="EMBL/GenBank/DDBJ databases">
        <title>Completed genome of Sphingomonas sanxanigenens NX02.</title>
        <authorList>
            <person name="Ma T."/>
            <person name="Huang H."/>
            <person name="Wu M."/>
            <person name="Li X."/>
            <person name="Li G."/>
        </authorList>
    </citation>
    <scope>NUCLEOTIDE SEQUENCE [LARGE SCALE GENOMIC DNA]</scope>
    <source>
        <strain evidence="1 2">NX02</strain>
    </source>
</reference>
<dbReference type="AlphaFoldDB" id="W0AHE8"/>
<proteinExistence type="predicted"/>
<dbReference type="HOGENOM" id="CLU_2289875_0_0_5"/>
<protein>
    <submittedName>
        <fullName evidence="1">Uncharacterized protein</fullName>
    </submittedName>
</protein>
<organism evidence="1 2">
    <name type="scientific">Sphingomonas sanxanigenens DSM 19645 = NX02</name>
    <dbReference type="NCBI Taxonomy" id="1123269"/>
    <lineage>
        <taxon>Bacteria</taxon>
        <taxon>Pseudomonadati</taxon>
        <taxon>Pseudomonadota</taxon>
        <taxon>Alphaproteobacteria</taxon>
        <taxon>Sphingomonadales</taxon>
        <taxon>Sphingomonadaceae</taxon>
        <taxon>Sphingomonas</taxon>
    </lineage>
</organism>
<dbReference type="Proteomes" id="UP000018851">
    <property type="component" value="Chromosome"/>
</dbReference>
<dbReference type="eggNOG" id="COG2801">
    <property type="taxonomic scope" value="Bacteria"/>
</dbReference>
<dbReference type="InterPro" id="IPR012337">
    <property type="entry name" value="RNaseH-like_sf"/>
</dbReference>
<dbReference type="STRING" id="1123269.NX02_28820"/>
<dbReference type="KEGG" id="ssan:NX02_28820"/>